<feature type="domain" description="Aspartyl/asparaginy/proline hydroxylase" evidence="1">
    <location>
        <begin position="22"/>
        <end position="180"/>
    </location>
</feature>
<dbReference type="Proteomes" id="UP001296706">
    <property type="component" value="Unassembled WGS sequence"/>
</dbReference>
<feature type="domain" description="L-proline 3-hydroxylase C-terminal" evidence="2">
    <location>
        <begin position="203"/>
        <end position="283"/>
    </location>
</feature>
<dbReference type="Gene3D" id="1.10.1720.10">
    <property type="entry name" value="L-proline 3-hydroxylase, C-terminal domain"/>
    <property type="match status" value="1"/>
</dbReference>
<sequence length="289" mass="32950">MKTQYVADIPLDEERLAKDLAQAESFRYSEAYSNYLIGGPWKNAILWAAGGDVGSGLVTEYTYDQRPTFTEYGTQLPYLQELISDLADLDRLQFVRLVEVTDSVIMPHRDYLELTDVPEDAKPAHRMHIPLVTHDSCFFSADNVVYRMRTGEVWFFDAAQIHSVVSLTRTPRIHLMLDFADRAGTGPLVNVAQAETDDRIPARSRVARPPLPDSHRAHLLQLADLLTMDNFGEIFSIVIKTHFRWDGGEDFAWNTITELARASKDRAVLPHAQELMSYFTLDRSDSKEW</sequence>
<proteinExistence type="predicted"/>
<organism evidence="3 4">
    <name type="scientific">Pseudonocardia xinjiangensis</name>
    <dbReference type="NCBI Taxonomy" id="75289"/>
    <lineage>
        <taxon>Bacteria</taxon>
        <taxon>Bacillati</taxon>
        <taxon>Actinomycetota</taxon>
        <taxon>Actinomycetes</taxon>
        <taxon>Pseudonocardiales</taxon>
        <taxon>Pseudonocardiaceae</taxon>
        <taxon>Pseudonocardia</taxon>
    </lineage>
</organism>
<dbReference type="InterPro" id="IPR007803">
    <property type="entry name" value="Asp/Arg/Pro-Hydrxlase"/>
</dbReference>
<dbReference type="SUPFAM" id="SSF51197">
    <property type="entry name" value="Clavaminate synthase-like"/>
    <property type="match status" value="1"/>
</dbReference>
<name>A0ABX1RAK1_9PSEU</name>
<evidence type="ECO:0000259" key="2">
    <source>
        <dbReference type="Pfam" id="PF05373"/>
    </source>
</evidence>
<accession>A0ABX1RAK1</accession>
<dbReference type="InterPro" id="IPR008035">
    <property type="entry name" value="Pro_3_hydrox_C"/>
</dbReference>
<dbReference type="EMBL" id="JAAXKY010000005">
    <property type="protein sequence ID" value="NMH76160.1"/>
    <property type="molecule type" value="Genomic_DNA"/>
</dbReference>
<dbReference type="Pfam" id="PF05373">
    <property type="entry name" value="Pro_3_hydrox_C"/>
    <property type="match status" value="1"/>
</dbReference>
<keyword evidence="4" id="KW-1185">Reference proteome</keyword>
<reference evidence="3 4" key="1">
    <citation type="submission" date="2020-04" db="EMBL/GenBank/DDBJ databases">
        <authorList>
            <person name="Klaysubun C."/>
            <person name="Duangmal K."/>
            <person name="Lipun K."/>
        </authorList>
    </citation>
    <scope>NUCLEOTIDE SEQUENCE [LARGE SCALE GENOMIC DNA]</scope>
    <source>
        <strain evidence="3 4">JCM 11839</strain>
    </source>
</reference>
<dbReference type="InterPro" id="IPR037037">
    <property type="entry name" value="Pro_3_hydrox_C_sf"/>
</dbReference>
<dbReference type="Pfam" id="PF05118">
    <property type="entry name" value="Asp_Arg_Hydrox"/>
    <property type="match status" value="1"/>
</dbReference>
<dbReference type="Gene3D" id="2.60.120.330">
    <property type="entry name" value="B-lactam Antibiotic, Isopenicillin N Synthase, Chain"/>
    <property type="match status" value="1"/>
</dbReference>
<comment type="caution">
    <text evidence="3">The sequence shown here is derived from an EMBL/GenBank/DDBJ whole genome shotgun (WGS) entry which is preliminary data.</text>
</comment>
<protein>
    <submittedName>
        <fullName evidence="3">Aspartyl beta-hydroxylase</fullName>
    </submittedName>
</protein>
<gene>
    <name evidence="3" type="ORF">HF577_03415</name>
</gene>
<evidence type="ECO:0000259" key="1">
    <source>
        <dbReference type="Pfam" id="PF05118"/>
    </source>
</evidence>
<evidence type="ECO:0000313" key="3">
    <source>
        <dbReference type="EMBL" id="NMH76160.1"/>
    </source>
</evidence>
<evidence type="ECO:0000313" key="4">
    <source>
        <dbReference type="Proteomes" id="UP001296706"/>
    </source>
</evidence>
<dbReference type="InterPro" id="IPR027443">
    <property type="entry name" value="IPNS-like_sf"/>
</dbReference>